<keyword evidence="1" id="KW-1133">Transmembrane helix</keyword>
<feature type="transmembrane region" description="Helical" evidence="1">
    <location>
        <begin position="80"/>
        <end position="99"/>
    </location>
</feature>
<name>A0A0N7MLI4_9SACH</name>
<gene>
    <name evidence="2" type="ORF">LAQU0_S05e03950g</name>
</gene>
<dbReference type="EMBL" id="LN890537">
    <property type="protein sequence ID" value="CUS22375.1"/>
    <property type="molecule type" value="Genomic_DNA"/>
</dbReference>
<dbReference type="Pfam" id="PF00674">
    <property type="entry name" value="DUP"/>
    <property type="match status" value="1"/>
</dbReference>
<feature type="transmembrane region" description="Helical" evidence="1">
    <location>
        <begin position="47"/>
        <end position="68"/>
    </location>
</feature>
<accession>A0A0N7MLI4</accession>
<dbReference type="InterPro" id="IPR001142">
    <property type="entry name" value="DUP/COS"/>
</dbReference>
<dbReference type="OrthoDB" id="10490373at2759"/>
<evidence type="ECO:0000313" key="2">
    <source>
        <dbReference type="EMBL" id="CUS22375.1"/>
    </source>
</evidence>
<keyword evidence="1" id="KW-0472">Membrane</keyword>
<keyword evidence="3" id="KW-1185">Reference proteome</keyword>
<organism evidence="2 3">
    <name type="scientific">Lachancea quebecensis</name>
    <dbReference type="NCBI Taxonomy" id="1654605"/>
    <lineage>
        <taxon>Eukaryota</taxon>
        <taxon>Fungi</taxon>
        <taxon>Dikarya</taxon>
        <taxon>Ascomycota</taxon>
        <taxon>Saccharomycotina</taxon>
        <taxon>Saccharomycetes</taxon>
        <taxon>Saccharomycetales</taxon>
        <taxon>Saccharomycetaceae</taxon>
        <taxon>Lachancea</taxon>
    </lineage>
</organism>
<protein>
    <submittedName>
        <fullName evidence="2">LAQU0S05e03950g1_1</fullName>
    </submittedName>
</protein>
<evidence type="ECO:0000256" key="1">
    <source>
        <dbReference type="SAM" id="Phobius"/>
    </source>
</evidence>
<keyword evidence="1" id="KW-0812">Transmembrane</keyword>
<proteinExistence type="predicted"/>
<sequence>MKSYKSCVRAWWDTKTKNEKANGCDATGERLPKDIYSNMAGWKLHTALLALVQSGAFVVVFSCSLTIFEIVSTISTTFHPSLILLLSSVLLGLLFSSYARDSKLNISDYMELWATVAVVEPHGDVSEWDRVASHMNEYLVTDSAAGRPAQFYDGEECMQRFKKRYSASLLPKERQRGSEFEDLRPYIEEAIDAASDD</sequence>
<evidence type="ECO:0000313" key="3">
    <source>
        <dbReference type="Proteomes" id="UP000236544"/>
    </source>
</evidence>
<dbReference type="Proteomes" id="UP000236544">
    <property type="component" value="Unassembled WGS sequence"/>
</dbReference>
<dbReference type="AlphaFoldDB" id="A0A0N7MLI4"/>
<reference evidence="3" key="1">
    <citation type="submission" date="2015-10" db="EMBL/GenBank/DDBJ databases">
        <authorList>
            <person name="Devillers H."/>
        </authorList>
    </citation>
    <scope>NUCLEOTIDE SEQUENCE [LARGE SCALE GENOMIC DNA]</scope>
</reference>